<name>A0A7T8HLG0_CALRO</name>
<feature type="compositionally biased region" description="Basic and acidic residues" evidence="1">
    <location>
        <begin position="32"/>
        <end position="42"/>
    </location>
</feature>
<evidence type="ECO:0000313" key="3">
    <source>
        <dbReference type="Proteomes" id="UP000595437"/>
    </source>
</evidence>
<evidence type="ECO:0000313" key="2">
    <source>
        <dbReference type="EMBL" id="QQP52247.1"/>
    </source>
</evidence>
<dbReference type="Proteomes" id="UP000595437">
    <property type="component" value="Chromosome 3"/>
</dbReference>
<gene>
    <name evidence="2" type="ORF">FKW44_004339</name>
</gene>
<reference evidence="3" key="1">
    <citation type="submission" date="2021-01" db="EMBL/GenBank/DDBJ databases">
        <title>Caligus Genome Assembly.</title>
        <authorList>
            <person name="Gallardo-Escarate C."/>
        </authorList>
    </citation>
    <scope>NUCLEOTIDE SEQUENCE [LARGE SCALE GENOMIC DNA]</scope>
</reference>
<feature type="compositionally biased region" description="Basic and acidic residues" evidence="1">
    <location>
        <begin position="60"/>
        <end position="84"/>
    </location>
</feature>
<feature type="compositionally biased region" description="Acidic residues" evidence="1">
    <location>
        <begin position="85"/>
        <end position="95"/>
    </location>
</feature>
<feature type="compositionally biased region" description="Acidic residues" evidence="1">
    <location>
        <begin position="48"/>
        <end position="59"/>
    </location>
</feature>
<dbReference type="AlphaFoldDB" id="A0A7T8HLG0"/>
<organism evidence="2 3">
    <name type="scientific">Caligus rogercresseyi</name>
    <name type="common">Sea louse</name>
    <dbReference type="NCBI Taxonomy" id="217165"/>
    <lineage>
        <taxon>Eukaryota</taxon>
        <taxon>Metazoa</taxon>
        <taxon>Ecdysozoa</taxon>
        <taxon>Arthropoda</taxon>
        <taxon>Crustacea</taxon>
        <taxon>Multicrustacea</taxon>
        <taxon>Hexanauplia</taxon>
        <taxon>Copepoda</taxon>
        <taxon>Siphonostomatoida</taxon>
        <taxon>Caligidae</taxon>
        <taxon>Caligus</taxon>
    </lineage>
</organism>
<evidence type="ECO:0000256" key="1">
    <source>
        <dbReference type="SAM" id="MobiDB-lite"/>
    </source>
</evidence>
<accession>A0A7T8HLG0</accession>
<feature type="region of interest" description="Disordered" evidence="1">
    <location>
        <begin position="1"/>
        <end position="147"/>
    </location>
</feature>
<feature type="compositionally biased region" description="Basic and acidic residues" evidence="1">
    <location>
        <begin position="96"/>
        <end position="119"/>
    </location>
</feature>
<proteinExistence type="predicted"/>
<dbReference type="EMBL" id="CP045892">
    <property type="protein sequence ID" value="QQP52247.1"/>
    <property type="molecule type" value="Genomic_DNA"/>
</dbReference>
<protein>
    <submittedName>
        <fullName evidence="2">Uncharacterized protein</fullName>
    </submittedName>
</protein>
<keyword evidence="3" id="KW-1185">Reference proteome</keyword>
<sequence>MEKNNHAPPTQTTAPKGQEKHDSLEIEVEGIIEERPNSKKEPSTPPETIEDQEDNTSDDSQDRGIQEKTTEEGEHQRGKDRGETIEDQEDNTSDDPQDRGIQEKTTEEGEPQRGKDRGEKKRKKRNSSSTKGGEEDLKKKNNPYRWF</sequence>